<name>A0A5A9GW63_AZOLI</name>
<keyword evidence="2" id="KW-1185">Reference proteome</keyword>
<dbReference type="OrthoDB" id="9929765at2"/>
<dbReference type="Proteomes" id="UP000324927">
    <property type="component" value="Unassembled WGS sequence"/>
</dbReference>
<gene>
    <name evidence="1" type="ORF">FZ942_06060</name>
</gene>
<dbReference type="AlphaFoldDB" id="A0A5A9GW63"/>
<dbReference type="EMBL" id="VTTN01000001">
    <property type="protein sequence ID" value="KAA0598630.1"/>
    <property type="molecule type" value="Genomic_DNA"/>
</dbReference>
<proteinExistence type="predicted"/>
<organism evidence="1 2">
    <name type="scientific">Azospirillum lipoferum</name>
    <dbReference type="NCBI Taxonomy" id="193"/>
    <lineage>
        <taxon>Bacteria</taxon>
        <taxon>Pseudomonadati</taxon>
        <taxon>Pseudomonadota</taxon>
        <taxon>Alphaproteobacteria</taxon>
        <taxon>Rhodospirillales</taxon>
        <taxon>Azospirillaceae</taxon>
        <taxon>Azospirillum</taxon>
    </lineage>
</organism>
<sequence>MGTQRKPLEDRSEKKVGAVRIRRDSVTGRFAVSARPDTEPAYKAETVERVKALADAPASGEAMDGETYLRWLNG</sequence>
<reference evidence="1 2" key="1">
    <citation type="submission" date="2019-08" db="EMBL/GenBank/DDBJ databases">
        <authorList>
            <person name="Grouzdev D."/>
            <person name="Tikhonova E."/>
            <person name="Kravchenko I."/>
        </authorList>
    </citation>
    <scope>NUCLEOTIDE SEQUENCE [LARGE SCALE GENOMIC DNA]</scope>
    <source>
        <strain evidence="1 2">59b</strain>
    </source>
</reference>
<protein>
    <submittedName>
        <fullName evidence="1">Uncharacterized protein</fullName>
    </submittedName>
</protein>
<evidence type="ECO:0000313" key="2">
    <source>
        <dbReference type="Proteomes" id="UP000324927"/>
    </source>
</evidence>
<evidence type="ECO:0000313" key="1">
    <source>
        <dbReference type="EMBL" id="KAA0598630.1"/>
    </source>
</evidence>
<dbReference type="RefSeq" id="WP_149230189.1">
    <property type="nucleotide sequence ID" value="NZ_JALJXJ010000002.1"/>
</dbReference>
<accession>A0A5A9GW63</accession>
<comment type="caution">
    <text evidence="1">The sequence shown here is derived from an EMBL/GenBank/DDBJ whole genome shotgun (WGS) entry which is preliminary data.</text>
</comment>